<reference evidence="1 2" key="1">
    <citation type="submission" date="2016-11" db="EMBL/GenBank/DDBJ databases">
        <authorList>
            <person name="Jaros S."/>
            <person name="Januszkiewicz K."/>
            <person name="Wedrychowicz H."/>
        </authorList>
    </citation>
    <scope>NUCLEOTIDE SEQUENCE [LARGE SCALE GENOMIC DNA]</scope>
    <source>
        <strain evidence="1 2">CGMCC 1.8863</strain>
    </source>
</reference>
<protein>
    <submittedName>
        <fullName evidence="1">Uncharacterized protein</fullName>
    </submittedName>
</protein>
<evidence type="ECO:0000313" key="1">
    <source>
        <dbReference type="EMBL" id="SHJ52555.1"/>
    </source>
</evidence>
<name>A0A1M6K0T2_9FLAO</name>
<sequence length="219" mass="25531">MLSEDFFNNPKTEYKSIQHIKGLDTFKKQLEKYFFSDINIHNYGTAQSAAKLVIEIECNFGLSEALHHLNLRNRNNEGTVINSKKITFFFTWVLKKLKQANNFPIDISEVTIFFDDTTLLISKIYDQSIPEQLDEIFNKLIEHSAHYTNRGTVVPFEIFIPVFEDKTAFEYISSEKISSKTSMDYYKYWGIYGERTEECVVYNLETKSIIIGDINVLTP</sequence>
<accession>A0A1M6K0T2</accession>
<dbReference type="RefSeq" id="WP_072765267.1">
    <property type="nucleotide sequence ID" value="NZ_FQYX01000024.1"/>
</dbReference>
<evidence type="ECO:0000313" key="2">
    <source>
        <dbReference type="Proteomes" id="UP000184231"/>
    </source>
</evidence>
<dbReference type="AlphaFoldDB" id="A0A1M6K0T2"/>
<proteinExistence type="predicted"/>
<dbReference type="OrthoDB" id="1418731at2"/>
<dbReference type="EMBL" id="FQYX01000024">
    <property type="protein sequence ID" value="SHJ52555.1"/>
    <property type="molecule type" value="Genomic_DNA"/>
</dbReference>
<gene>
    <name evidence="1" type="ORF">SAMN04487911_1247</name>
</gene>
<keyword evidence="2" id="KW-1185">Reference proteome</keyword>
<dbReference type="Proteomes" id="UP000184231">
    <property type="component" value="Unassembled WGS sequence"/>
</dbReference>
<organism evidence="1 2">
    <name type="scientific">Arenibacter nanhaiticus</name>
    <dbReference type="NCBI Taxonomy" id="558155"/>
    <lineage>
        <taxon>Bacteria</taxon>
        <taxon>Pseudomonadati</taxon>
        <taxon>Bacteroidota</taxon>
        <taxon>Flavobacteriia</taxon>
        <taxon>Flavobacteriales</taxon>
        <taxon>Flavobacteriaceae</taxon>
        <taxon>Arenibacter</taxon>
    </lineage>
</organism>